<dbReference type="PANTHER" id="PTHR40267">
    <property type="entry name" value="BLR3294 PROTEIN"/>
    <property type="match status" value="1"/>
</dbReference>
<dbReference type="PIRSF" id="PIRSF015736">
    <property type="entry name" value="MI"/>
    <property type="match status" value="1"/>
</dbReference>
<dbReference type="AlphaFoldDB" id="A0A0A0SY42"/>
<accession>A0A0A0SY42</accession>
<name>A0A0A0SY42_9VIBR</name>
<dbReference type="Pfam" id="PF17645">
    <property type="entry name" value="Amdase"/>
    <property type="match status" value="1"/>
</dbReference>
<dbReference type="RefSeq" id="WP_043010413.1">
    <property type="nucleotide sequence ID" value="NZ_CP009618.1"/>
</dbReference>
<dbReference type="EMBL" id="CP009618">
    <property type="protein sequence ID" value="AIW21470.1"/>
    <property type="molecule type" value="Genomic_DNA"/>
</dbReference>
<dbReference type="Proteomes" id="UP000030081">
    <property type="component" value="Chromosome 2"/>
</dbReference>
<dbReference type="EMBL" id="JXXR01000011">
    <property type="protein sequence ID" value="KJY73347.1"/>
    <property type="molecule type" value="Genomic_DNA"/>
</dbReference>
<evidence type="ECO:0000313" key="1">
    <source>
        <dbReference type="EMBL" id="AIW21470.1"/>
    </source>
</evidence>
<evidence type="ECO:0000313" key="3">
    <source>
        <dbReference type="Proteomes" id="UP000030081"/>
    </source>
</evidence>
<organism evidence="2">
    <name type="scientific">Vibrio coralliilyticus</name>
    <dbReference type="NCBI Taxonomy" id="190893"/>
    <lineage>
        <taxon>Bacteria</taxon>
        <taxon>Pseudomonadati</taxon>
        <taxon>Pseudomonadota</taxon>
        <taxon>Gammaproteobacteria</taxon>
        <taxon>Vibrionales</taxon>
        <taxon>Vibrionaceae</taxon>
        <taxon>Vibrio</taxon>
    </lineage>
</organism>
<dbReference type="InterPro" id="IPR053714">
    <property type="entry name" value="Iso_Racemase_Enz_sf"/>
</dbReference>
<protein>
    <submittedName>
        <fullName evidence="2">Asp/Glu racemase</fullName>
    </submittedName>
</protein>
<sequence length="260" mass="28417">MKSETIAPQFELDQLASAGRVGVITLATDFNIERDLKQFYPVDVESFTGRVRNYNPLTMDNLRKMEPGISACADSILPGTDLDVIIYACTSGTIAIGSERITELVHQTRPGTPVTNPVTSALAAFKSLNAKRISILTPYTDSVNKEVADFFLSQGLEVMNIAGFGFEDDTAMSFISPEDIRRAASQVCDPDADLLFISCTALRTGSVIECIEEDLNKPVLTSNQVLAWHSLKLMRYSRPVNGYGVLLKQHLTSSSNTDIA</sequence>
<reference evidence="1 3" key="1">
    <citation type="submission" date="2014-10" db="EMBL/GenBank/DDBJ databases">
        <title>The Complete Genome Sequence for the Shellfish Pathogen Vibrio coralliilyticus RE98 Isolated from a Shellfish Hatchery.</title>
        <authorList>
            <person name="Richards G.P."/>
            <person name="Bono J.L."/>
            <person name="Watson M.A."/>
            <person name="Needleman D.S."/>
        </authorList>
    </citation>
    <scope>NUCLEOTIDE SEQUENCE [LARGE SCALE GENOMIC DNA]</scope>
    <source>
        <strain evidence="1 3">RE98</strain>
    </source>
</reference>
<proteinExistence type="predicted"/>
<keyword evidence="3" id="KW-1185">Reference proteome</keyword>
<dbReference type="PANTHER" id="PTHR40267:SF1">
    <property type="entry name" value="BLR3294 PROTEIN"/>
    <property type="match status" value="1"/>
</dbReference>
<gene>
    <name evidence="1" type="ORF">IX92_20935</name>
    <name evidence="2" type="ORF">TW71_11320</name>
</gene>
<reference evidence="2" key="2">
    <citation type="journal article" date="2015" name="BMC Genomics">
        <title>Genome mining reveals unlocked bioactive potential of marine Gram-negative bacteria.</title>
        <authorList>
            <person name="Machado H."/>
            <person name="Sonnenschein E.C."/>
            <person name="Melchiorsen J."/>
            <person name="Gram L."/>
        </authorList>
    </citation>
    <scope>NUCLEOTIDE SEQUENCE</scope>
    <source>
        <strain evidence="2">S2052</strain>
    </source>
</reference>
<dbReference type="Gene3D" id="3.40.50.12500">
    <property type="match status" value="1"/>
</dbReference>
<evidence type="ECO:0000313" key="2">
    <source>
        <dbReference type="EMBL" id="KJY73347.1"/>
    </source>
</evidence>
<dbReference type="KEGG" id="vcy:IX92_20935"/>
<dbReference type="InterPro" id="IPR026286">
    <property type="entry name" value="MaiA/AMDase"/>
</dbReference>